<dbReference type="GO" id="GO:0005525">
    <property type="term" value="F:GTP binding"/>
    <property type="evidence" value="ECO:0007669"/>
    <property type="project" value="InterPro"/>
</dbReference>
<dbReference type="AlphaFoldDB" id="A0A9P5XX64"/>
<sequence length="289" mass="32959">MAGRFRILVIGRANAGKTTILKRICDTTDEPEIYNINGKKIDKLTVEPTNKRGFHDINNEMVFRSNPDFIFHDSRGFEAGGTDELQQVKDFVSRCSKEKGLANQLHVIWYCIPMDSSRPITHAEVQFFSKLGTGKVPVVVIFTKSEALELNAVNILQEQKGLDFKGAVKEAADYAKEYLQMTHLILEKYKYPPKGHVYLQGMEKSNTDCRDLVECTANVLDSVTLQAIFVSMQQVNIEISIKFSIIYILDHFWKKGKTEEISGLILITYMRSFPYWVSGYLTHETAQSR</sequence>
<protein>
    <recommendedName>
        <fullName evidence="1">G domain-containing protein</fullName>
    </recommendedName>
</protein>
<dbReference type="InterPro" id="IPR006073">
    <property type="entry name" value="GTP-bd"/>
</dbReference>
<dbReference type="EMBL" id="MU150320">
    <property type="protein sequence ID" value="KAF9459243.1"/>
    <property type="molecule type" value="Genomic_DNA"/>
</dbReference>
<reference evidence="2" key="1">
    <citation type="submission" date="2020-11" db="EMBL/GenBank/DDBJ databases">
        <authorList>
            <consortium name="DOE Joint Genome Institute"/>
            <person name="Ahrendt S."/>
            <person name="Riley R."/>
            <person name="Andreopoulos W."/>
            <person name="Labutti K."/>
            <person name="Pangilinan J."/>
            <person name="Ruiz-Duenas F.J."/>
            <person name="Barrasa J.M."/>
            <person name="Sanchez-Garcia M."/>
            <person name="Camarero S."/>
            <person name="Miyauchi S."/>
            <person name="Serrano A."/>
            <person name="Linde D."/>
            <person name="Babiker R."/>
            <person name="Drula E."/>
            <person name="Ayuso-Fernandez I."/>
            <person name="Pacheco R."/>
            <person name="Padilla G."/>
            <person name="Ferreira P."/>
            <person name="Barriuso J."/>
            <person name="Kellner H."/>
            <person name="Castanera R."/>
            <person name="Alfaro M."/>
            <person name="Ramirez L."/>
            <person name="Pisabarro A.G."/>
            <person name="Kuo A."/>
            <person name="Tritt A."/>
            <person name="Lipzen A."/>
            <person name="He G."/>
            <person name="Yan M."/>
            <person name="Ng V."/>
            <person name="Cullen D."/>
            <person name="Martin F."/>
            <person name="Rosso M.-N."/>
            <person name="Henrissat B."/>
            <person name="Hibbett D."/>
            <person name="Martinez A.T."/>
            <person name="Grigoriev I.V."/>
        </authorList>
    </citation>
    <scope>NUCLEOTIDE SEQUENCE</scope>
    <source>
        <strain evidence="2">CBS 247.69</strain>
    </source>
</reference>
<feature type="domain" description="G" evidence="1">
    <location>
        <begin position="6"/>
        <end position="144"/>
    </location>
</feature>
<evidence type="ECO:0000259" key="1">
    <source>
        <dbReference type="Pfam" id="PF01926"/>
    </source>
</evidence>
<dbReference type="InterPro" id="IPR027417">
    <property type="entry name" value="P-loop_NTPase"/>
</dbReference>
<comment type="caution">
    <text evidence="2">The sequence shown here is derived from an EMBL/GenBank/DDBJ whole genome shotgun (WGS) entry which is preliminary data.</text>
</comment>
<gene>
    <name evidence="2" type="ORF">BDZ94DRAFT_1199801</name>
</gene>
<name>A0A9P5XX64_9AGAR</name>
<dbReference type="SUPFAM" id="SSF52540">
    <property type="entry name" value="P-loop containing nucleoside triphosphate hydrolases"/>
    <property type="match status" value="1"/>
</dbReference>
<dbReference type="Gene3D" id="3.40.50.300">
    <property type="entry name" value="P-loop containing nucleotide triphosphate hydrolases"/>
    <property type="match status" value="1"/>
</dbReference>
<dbReference type="Pfam" id="PF01926">
    <property type="entry name" value="MMR_HSR1"/>
    <property type="match status" value="1"/>
</dbReference>
<proteinExistence type="predicted"/>
<evidence type="ECO:0000313" key="2">
    <source>
        <dbReference type="EMBL" id="KAF9459243.1"/>
    </source>
</evidence>
<dbReference type="OrthoDB" id="3267153at2759"/>
<keyword evidence="3" id="KW-1185">Reference proteome</keyword>
<organism evidence="2 3">
    <name type="scientific">Collybia nuda</name>
    <dbReference type="NCBI Taxonomy" id="64659"/>
    <lineage>
        <taxon>Eukaryota</taxon>
        <taxon>Fungi</taxon>
        <taxon>Dikarya</taxon>
        <taxon>Basidiomycota</taxon>
        <taxon>Agaricomycotina</taxon>
        <taxon>Agaricomycetes</taxon>
        <taxon>Agaricomycetidae</taxon>
        <taxon>Agaricales</taxon>
        <taxon>Tricholomatineae</taxon>
        <taxon>Clitocybaceae</taxon>
        <taxon>Collybia</taxon>
    </lineage>
</organism>
<accession>A0A9P5XX64</accession>
<dbReference type="CDD" id="cd00882">
    <property type="entry name" value="Ras_like_GTPase"/>
    <property type="match status" value="1"/>
</dbReference>
<evidence type="ECO:0000313" key="3">
    <source>
        <dbReference type="Proteomes" id="UP000807353"/>
    </source>
</evidence>
<dbReference type="Proteomes" id="UP000807353">
    <property type="component" value="Unassembled WGS sequence"/>
</dbReference>